<reference evidence="16" key="1">
    <citation type="submission" date="2020-05" db="EMBL/GenBank/DDBJ databases">
        <authorList>
            <person name="Chiriac C."/>
            <person name="Salcher M."/>
            <person name="Ghai R."/>
            <person name="Kavagutti S V."/>
        </authorList>
    </citation>
    <scope>NUCLEOTIDE SEQUENCE</scope>
</reference>
<keyword evidence="6" id="KW-0269">Exonuclease</keyword>
<sequence length="1147" mass="128005">MKPFDVVHSPLRLEGRDAVPHPLLIEASAGSGKTWTLAHLASRLLIEDDIDPTAMLVVTFTRDAARNLRSRVRDQLRSVVTFLENPEANWASFERKTRDDLLGVPEEKIALVLTQDWRQVYRHLDAPTCAEWLTRGRRKLGELDGLRAQTIHSFAQDYSDAPTRQIMTGDRLKAQAFNEVLASAVRKSPDLYRQLSQISLVELIEKLAFDYYDAGGRGSHVPLPSTLRLVPSEGDLVEDPHRDVALFSRMIVEDTSRRYVELLEAAGLTTFGDLLVALRRRLDGPHGRAFKQEMRHNFRVVMIDEFQDTDPLQWSIFEDLFKGAPETRLVMVGDPKQAIYAFRSGSVDTFLAVRDQCERDGVPISTLNFNHRSTEGVLDAVNTVFRGASFTYPTASAASSSITFEPARAWPQSIEQSVNLLADDEVTASVHVRAGKYEAKSDTTEEDVVRYVQLLHERGEKYSDIAVLCYTNRQCLMIQSQLRANHIPSVSSSDDDVFKSPAALHLRLLLAALAEPEHVAYTAALAMTWFREIDNLHVEINEVVSDFARFGVSAVVRFVRSQQVMETTLATRDGERNITDLLHLTEALARECRDIRALPLLLTWLDAARETESSDEKVEARRLETESDAVQIMTIHKSKGLEFSTVLLPYMLRQFPSIERSTREYERLNGLIRWDAPGCVTIDVASLIPWGQVAERKVRRRADLAAETRRMIYVAMTRAVRHLVAWVLVPTPSGFYKPESPEWVRMFTQREGLGVESSVANFPFLELLSNFVESSSFPKPTDEVVFEYLTPLWSEIPSIALSKHGSTLPGSGVPAREPHGAAEVPAAVDPAVTKYVSATPIPLAFRERRWSYTQMAERLGEAPSIVALPDSEGFQGDDEYLTDDSDAIASSVKGAFGSLAGKELGRAIHAVLEHSVGQVGVDVITLAKRELANEGLAVPGNDSVLYRTLTTAATTPLAYLDGRSLTEIPEARSVTEMRFMVSLGETTRPEQIRALARAMRQFDDSGADGRSIFDAYFATLELADGFSEGFAVGSLDLVFQRDDGSFVIIDYKTDQMPGDVRPFAPEKIARYMSAHDYALQATLYLVALHRHLVRTMPNYEPDIHLGGAAYFLLRSAARPEDPIGDGSFHWRPNSRAIVEASRTLGDH</sequence>
<evidence type="ECO:0000256" key="13">
    <source>
        <dbReference type="ARBA" id="ARBA00048988"/>
    </source>
</evidence>
<dbReference type="EC" id="5.6.2.4" evidence="12"/>
<dbReference type="InterPro" id="IPR011335">
    <property type="entry name" value="Restrct_endonuc-II-like"/>
</dbReference>
<comment type="catalytic activity">
    <reaction evidence="13">
        <text>ATP + H2O = ADP + phosphate + H(+)</text>
        <dbReference type="Rhea" id="RHEA:13065"/>
        <dbReference type="ChEBI" id="CHEBI:15377"/>
        <dbReference type="ChEBI" id="CHEBI:15378"/>
        <dbReference type="ChEBI" id="CHEBI:30616"/>
        <dbReference type="ChEBI" id="CHEBI:43474"/>
        <dbReference type="ChEBI" id="CHEBI:456216"/>
        <dbReference type="EC" id="5.6.2.4"/>
    </reaction>
</comment>
<evidence type="ECO:0000256" key="9">
    <source>
        <dbReference type="ARBA" id="ARBA00023204"/>
    </source>
</evidence>
<evidence type="ECO:0000256" key="12">
    <source>
        <dbReference type="ARBA" id="ARBA00034808"/>
    </source>
</evidence>
<comment type="catalytic activity">
    <reaction evidence="11">
        <text>Couples ATP hydrolysis with the unwinding of duplex DNA by translocating in the 3'-5' direction.</text>
        <dbReference type="EC" id="5.6.2.4"/>
    </reaction>
</comment>
<dbReference type="InterPro" id="IPR027417">
    <property type="entry name" value="P-loop_NTPase"/>
</dbReference>
<evidence type="ECO:0000313" key="16">
    <source>
        <dbReference type="EMBL" id="CAB4859887.1"/>
    </source>
</evidence>
<dbReference type="GO" id="GO:0004527">
    <property type="term" value="F:exonuclease activity"/>
    <property type="evidence" value="ECO:0007669"/>
    <property type="project" value="UniProtKB-KW"/>
</dbReference>
<evidence type="ECO:0000256" key="10">
    <source>
        <dbReference type="ARBA" id="ARBA00023235"/>
    </source>
</evidence>
<proteinExistence type="predicted"/>
<evidence type="ECO:0000256" key="2">
    <source>
        <dbReference type="ARBA" id="ARBA00022741"/>
    </source>
</evidence>
<dbReference type="Pfam" id="PF13361">
    <property type="entry name" value="UvrD_C"/>
    <property type="match status" value="2"/>
</dbReference>
<evidence type="ECO:0000256" key="7">
    <source>
        <dbReference type="ARBA" id="ARBA00022840"/>
    </source>
</evidence>
<dbReference type="Pfam" id="PF12705">
    <property type="entry name" value="PDDEXK_1"/>
    <property type="match status" value="1"/>
</dbReference>
<evidence type="ECO:0000256" key="5">
    <source>
        <dbReference type="ARBA" id="ARBA00022806"/>
    </source>
</evidence>
<dbReference type="AlphaFoldDB" id="A0A6J7CND4"/>
<organism evidence="16">
    <name type="scientific">freshwater metagenome</name>
    <dbReference type="NCBI Taxonomy" id="449393"/>
    <lineage>
        <taxon>unclassified sequences</taxon>
        <taxon>metagenomes</taxon>
        <taxon>ecological metagenomes</taxon>
    </lineage>
</organism>
<dbReference type="PROSITE" id="PS51217">
    <property type="entry name" value="UVRD_HELICASE_CTER"/>
    <property type="match status" value="1"/>
</dbReference>
<dbReference type="GO" id="GO:0000725">
    <property type="term" value="P:recombinational repair"/>
    <property type="evidence" value="ECO:0007669"/>
    <property type="project" value="TreeGrafter"/>
</dbReference>
<keyword evidence="10" id="KW-0413">Isomerase</keyword>
<feature type="domain" description="UvrD-like helicase ATP-binding" evidence="14">
    <location>
        <begin position="6"/>
        <end position="374"/>
    </location>
</feature>
<keyword evidence="5" id="KW-0347">Helicase</keyword>
<keyword evidence="3" id="KW-0227">DNA damage</keyword>
<dbReference type="GO" id="GO:0005524">
    <property type="term" value="F:ATP binding"/>
    <property type="evidence" value="ECO:0007669"/>
    <property type="project" value="UniProtKB-KW"/>
</dbReference>
<keyword evidence="8" id="KW-0238">DNA-binding</keyword>
<keyword evidence="7" id="KW-0067">ATP-binding</keyword>
<dbReference type="PROSITE" id="PS51198">
    <property type="entry name" value="UVRD_HELICASE_ATP_BIND"/>
    <property type="match status" value="1"/>
</dbReference>
<evidence type="ECO:0000256" key="6">
    <source>
        <dbReference type="ARBA" id="ARBA00022839"/>
    </source>
</evidence>
<gene>
    <name evidence="16" type="ORF">UFOPK3381_00190</name>
</gene>
<dbReference type="InterPro" id="IPR014016">
    <property type="entry name" value="UvrD-like_ATP-bd"/>
</dbReference>
<keyword evidence="9" id="KW-0234">DNA repair</keyword>
<dbReference type="SUPFAM" id="SSF52980">
    <property type="entry name" value="Restriction endonuclease-like"/>
    <property type="match status" value="1"/>
</dbReference>
<evidence type="ECO:0000256" key="11">
    <source>
        <dbReference type="ARBA" id="ARBA00034617"/>
    </source>
</evidence>
<dbReference type="InterPro" id="IPR000212">
    <property type="entry name" value="DNA_helicase_UvrD/REP"/>
</dbReference>
<dbReference type="Gene3D" id="3.40.50.300">
    <property type="entry name" value="P-loop containing nucleotide triphosphate hydrolases"/>
    <property type="match status" value="3"/>
</dbReference>
<feature type="domain" description="UvrD-like helicase C-terminal" evidence="15">
    <location>
        <begin position="404"/>
        <end position="640"/>
    </location>
</feature>
<dbReference type="PANTHER" id="PTHR11070">
    <property type="entry name" value="UVRD / RECB / PCRA DNA HELICASE FAMILY MEMBER"/>
    <property type="match status" value="1"/>
</dbReference>
<accession>A0A6J7CND4</accession>
<dbReference type="GO" id="GO:0009338">
    <property type="term" value="C:exodeoxyribonuclease V complex"/>
    <property type="evidence" value="ECO:0007669"/>
    <property type="project" value="TreeGrafter"/>
</dbReference>
<evidence type="ECO:0000256" key="1">
    <source>
        <dbReference type="ARBA" id="ARBA00022722"/>
    </source>
</evidence>
<keyword evidence="4" id="KW-0378">Hydrolase</keyword>
<dbReference type="GO" id="GO:0003677">
    <property type="term" value="F:DNA binding"/>
    <property type="evidence" value="ECO:0007669"/>
    <property type="project" value="UniProtKB-KW"/>
</dbReference>
<dbReference type="Gene3D" id="1.10.486.10">
    <property type="entry name" value="PCRA, domain 4"/>
    <property type="match status" value="1"/>
</dbReference>
<evidence type="ECO:0000256" key="8">
    <source>
        <dbReference type="ARBA" id="ARBA00023125"/>
    </source>
</evidence>
<evidence type="ECO:0000259" key="14">
    <source>
        <dbReference type="PROSITE" id="PS51198"/>
    </source>
</evidence>
<dbReference type="CDD" id="cd22352">
    <property type="entry name" value="RecB_C-like"/>
    <property type="match status" value="1"/>
</dbReference>
<keyword evidence="1" id="KW-0540">Nuclease</keyword>
<protein>
    <recommendedName>
        <fullName evidence="12">DNA 3'-5' helicase</fullName>
        <ecNumber evidence="12">5.6.2.4</ecNumber>
    </recommendedName>
</protein>
<dbReference type="GO" id="GO:0005829">
    <property type="term" value="C:cytosol"/>
    <property type="evidence" value="ECO:0007669"/>
    <property type="project" value="TreeGrafter"/>
</dbReference>
<dbReference type="InterPro" id="IPR014017">
    <property type="entry name" value="DNA_helicase_UvrD-like_C"/>
</dbReference>
<dbReference type="Pfam" id="PF00580">
    <property type="entry name" value="UvrD-helicase"/>
    <property type="match status" value="1"/>
</dbReference>
<name>A0A6J7CND4_9ZZZZ</name>
<dbReference type="SUPFAM" id="SSF52540">
    <property type="entry name" value="P-loop containing nucleoside triphosphate hydrolases"/>
    <property type="match status" value="1"/>
</dbReference>
<dbReference type="PANTHER" id="PTHR11070:SF23">
    <property type="entry name" value="RECBCD ENZYME SUBUNIT RECB"/>
    <property type="match status" value="1"/>
</dbReference>
<dbReference type="GO" id="GO:0043138">
    <property type="term" value="F:3'-5' DNA helicase activity"/>
    <property type="evidence" value="ECO:0007669"/>
    <property type="project" value="UniProtKB-EC"/>
</dbReference>
<evidence type="ECO:0000256" key="4">
    <source>
        <dbReference type="ARBA" id="ARBA00022801"/>
    </source>
</evidence>
<dbReference type="Gene3D" id="3.90.320.10">
    <property type="match status" value="1"/>
</dbReference>
<dbReference type="EMBL" id="CAFBLN010000003">
    <property type="protein sequence ID" value="CAB4859887.1"/>
    <property type="molecule type" value="Genomic_DNA"/>
</dbReference>
<dbReference type="InterPro" id="IPR038726">
    <property type="entry name" value="PDDEXK_AddAB-type"/>
</dbReference>
<dbReference type="InterPro" id="IPR011604">
    <property type="entry name" value="PDDEXK-like_dom_sf"/>
</dbReference>
<evidence type="ECO:0000256" key="3">
    <source>
        <dbReference type="ARBA" id="ARBA00022763"/>
    </source>
</evidence>
<evidence type="ECO:0000259" key="15">
    <source>
        <dbReference type="PROSITE" id="PS51217"/>
    </source>
</evidence>
<keyword evidence="2" id="KW-0547">Nucleotide-binding</keyword>